<keyword evidence="2" id="KW-0560">Oxidoreductase</keyword>
<keyword evidence="1" id="KW-0285">Flavoprotein</keyword>
<dbReference type="STRING" id="1077974.GOEFS_118_00100"/>
<evidence type="ECO:0000256" key="3">
    <source>
        <dbReference type="ARBA" id="ARBA00048132"/>
    </source>
</evidence>
<protein>
    <submittedName>
        <fullName evidence="5">Putative oxidoreductase</fullName>
    </submittedName>
</protein>
<dbReference type="GO" id="GO:0004791">
    <property type="term" value="F:thioredoxin-disulfide reductase (NADPH) activity"/>
    <property type="evidence" value="ECO:0007669"/>
    <property type="project" value="UniProtKB-EC"/>
</dbReference>
<dbReference type="AlphaFoldDB" id="H0R605"/>
<dbReference type="InterPro" id="IPR023753">
    <property type="entry name" value="FAD/NAD-binding_dom"/>
</dbReference>
<dbReference type="RefSeq" id="WP_007319841.1">
    <property type="nucleotide sequence ID" value="NZ_BAEH01000118.1"/>
</dbReference>
<feature type="domain" description="FAD/NAD(P)-binding" evidence="4">
    <location>
        <begin position="12"/>
        <end position="283"/>
    </location>
</feature>
<dbReference type="SUPFAM" id="SSF51905">
    <property type="entry name" value="FAD/NAD(P)-binding domain"/>
    <property type="match status" value="1"/>
</dbReference>
<evidence type="ECO:0000313" key="6">
    <source>
        <dbReference type="Proteomes" id="UP000035034"/>
    </source>
</evidence>
<dbReference type="InterPro" id="IPR050097">
    <property type="entry name" value="Ferredoxin-NADP_redctase_2"/>
</dbReference>
<reference evidence="5 6" key="1">
    <citation type="submission" date="2011-12" db="EMBL/GenBank/DDBJ databases">
        <title>Whole genome shotgun sequence of Gordonia effusa NBRC 100432.</title>
        <authorList>
            <person name="Yoshida I."/>
            <person name="Takarada H."/>
            <person name="Hosoyama A."/>
            <person name="Tsuchikane K."/>
            <person name="Katsumata H."/>
            <person name="Yamazaki S."/>
            <person name="Fujita N."/>
        </authorList>
    </citation>
    <scope>NUCLEOTIDE SEQUENCE [LARGE SCALE GENOMIC DNA]</scope>
    <source>
        <strain evidence="5 6">NBRC 100432</strain>
    </source>
</reference>
<dbReference type="EMBL" id="BAEH01000118">
    <property type="protein sequence ID" value="GAB20506.1"/>
    <property type="molecule type" value="Genomic_DNA"/>
</dbReference>
<dbReference type="InterPro" id="IPR036188">
    <property type="entry name" value="FAD/NAD-bd_sf"/>
</dbReference>
<comment type="caution">
    <text evidence="5">The sequence shown here is derived from an EMBL/GenBank/DDBJ whole genome shotgun (WGS) entry which is preliminary data.</text>
</comment>
<evidence type="ECO:0000256" key="2">
    <source>
        <dbReference type="ARBA" id="ARBA00023002"/>
    </source>
</evidence>
<dbReference type="PANTHER" id="PTHR48105">
    <property type="entry name" value="THIOREDOXIN REDUCTASE 1-RELATED-RELATED"/>
    <property type="match status" value="1"/>
</dbReference>
<dbReference type="Proteomes" id="UP000035034">
    <property type="component" value="Unassembled WGS sequence"/>
</dbReference>
<organism evidence="5 6">
    <name type="scientific">Gordonia effusa NBRC 100432</name>
    <dbReference type="NCBI Taxonomy" id="1077974"/>
    <lineage>
        <taxon>Bacteria</taxon>
        <taxon>Bacillati</taxon>
        <taxon>Actinomycetota</taxon>
        <taxon>Actinomycetes</taxon>
        <taxon>Mycobacteriales</taxon>
        <taxon>Gordoniaceae</taxon>
        <taxon>Gordonia</taxon>
    </lineage>
</organism>
<evidence type="ECO:0000313" key="5">
    <source>
        <dbReference type="EMBL" id="GAB20506.1"/>
    </source>
</evidence>
<dbReference type="eggNOG" id="COG0492">
    <property type="taxonomic scope" value="Bacteria"/>
</dbReference>
<sequence>MTSNNLSTDHVDVVVIGGGSAGLGAAIALGRSLRSVVVVDAGQPRNAPSDHAHNVLGREGISPRELITAGRAEAQSYGVRFLDDEVTAASRAADRFLIVTASGTEISARRVILATGLVDVLPDVDGVAQCWGKTVLHCPYCHGYEVRGQRIGILATGPMATHQALLFNQLSENVTVFAHTATPDDESLKKLAALGITVVDGEVARLDREGTQVSAVVLADGTTYPLDAVVVGPKFEARAEVYEWLGGEVTEHPMGHFVETEPMGKTAIDGVWAAGNIADLSAMVSVSSGAGVMAGAAVNADLVVEDIP</sequence>
<dbReference type="Pfam" id="PF07992">
    <property type="entry name" value="Pyr_redox_2"/>
    <property type="match status" value="1"/>
</dbReference>
<comment type="catalytic activity">
    <reaction evidence="3">
        <text>[thioredoxin]-dithiol + NADP(+) = [thioredoxin]-disulfide + NADPH + H(+)</text>
        <dbReference type="Rhea" id="RHEA:20345"/>
        <dbReference type="Rhea" id="RHEA-COMP:10698"/>
        <dbReference type="Rhea" id="RHEA-COMP:10700"/>
        <dbReference type="ChEBI" id="CHEBI:15378"/>
        <dbReference type="ChEBI" id="CHEBI:29950"/>
        <dbReference type="ChEBI" id="CHEBI:50058"/>
        <dbReference type="ChEBI" id="CHEBI:57783"/>
        <dbReference type="ChEBI" id="CHEBI:58349"/>
        <dbReference type="EC" id="1.8.1.9"/>
    </reaction>
</comment>
<accession>H0R605</accession>
<gene>
    <name evidence="5" type="ORF">GOEFS_118_00100</name>
</gene>
<name>H0R605_9ACTN</name>
<dbReference type="PRINTS" id="PR00469">
    <property type="entry name" value="PNDRDTASEII"/>
</dbReference>
<keyword evidence="6" id="KW-1185">Reference proteome</keyword>
<evidence type="ECO:0000256" key="1">
    <source>
        <dbReference type="ARBA" id="ARBA00022630"/>
    </source>
</evidence>
<dbReference type="Gene3D" id="3.50.50.60">
    <property type="entry name" value="FAD/NAD(P)-binding domain"/>
    <property type="match status" value="2"/>
</dbReference>
<evidence type="ECO:0000259" key="4">
    <source>
        <dbReference type="Pfam" id="PF07992"/>
    </source>
</evidence>
<proteinExistence type="predicted"/>
<dbReference type="PRINTS" id="PR00368">
    <property type="entry name" value="FADPNR"/>
</dbReference>